<dbReference type="VEuPathDB" id="FungiDB:PGTG_03083"/>
<organism evidence="2 3">
    <name type="scientific">Puccinia graminis f. sp. tritici (strain CRL 75-36-700-3 / race SCCL)</name>
    <name type="common">Black stem rust fungus</name>
    <dbReference type="NCBI Taxonomy" id="418459"/>
    <lineage>
        <taxon>Eukaryota</taxon>
        <taxon>Fungi</taxon>
        <taxon>Dikarya</taxon>
        <taxon>Basidiomycota</taxon>
        <taxon>Pucciniomycotina</taxon>
        <taxon>Pucciniomycetes</taxon>
        <taxon>Pucciniales</taxon>
        <taxon>Pucciniaceae</taxon>
        <taxon>Puccinia</taxon>
    </lineage>
</organism>
<dbReference type="EMBL" id="DS178267">
    <property type="protein sequence ID" value="EFP77127.1"/>
    <property type="molecule type" value="Genomic_DNA"/>
</dbReference>
<dbReference type="InParanoid" id="E3JYK2"/>
<accession>E3JYK2</accession>
<feature type="region of interest" description="Disordered" evidence="1">
    <location>
        <begin position="134"/>
        <end position="171"/>
    </location>
</feature>
<protein>
    <submittedName>
        <fullName evidence="2">Uncharacterized protein</fullName>
    </submittedName>
</protein>
<keyword evidence="3" id="KW-1185">Reference proteome</keyword>
<reference key="1">
    <citation type="submission" date="2007-01" db="EMBL/GenBank/DDBJ databases">
        <title>The Genome Sequence of Puccinia graminis f. sp. tritici Strain CRL 75-36-700-3.</title>
        <authorList>
            <consortium name="The Broad Institute Genome Sequencing Platform"/>
            <person name="Birren B."/>
            <person name="Lander E."/>
            <person name="Galagan J."/>
            <person name="Nusbaum C."/>
            <person name="Devon K."/>
            <person name="Cuomo C."/>
            <person name="Jaffe D."/>
            <person name="Butler J."/>
            <person name="Alvarez P."/>
            <person name="Gnerre S."/>
            <person name="Grabherr M."/>
            <person name="Mauceli E."/>
            <person name="Brockman W."/>
            <person name="Young S."/>
            <person name="LaButti K."/>
            <person name="Sykes S."/>
            <person name="DeCaprio D."/>
            <person name="Crawford M."/>
            <person name="Koehrsen M."/>
            <person name="Engels R."/>
            <person name="Montgomery P."/>
            <person name="Pearson M."/>
            <person name="Howarth C."/>
            <person name="Larson L."/>
            <person name="White J."/>
            <person name="Zeng Q."/>
            <person name="Kodira C."/>
            <person name="Yandava C."/>
            <person name="Alvarado L."/>
            <person name="O'Leary S."/>
            <person name="Szabo L."/>
            <person name="Dean R."/>
            <person name="Schein J."/>
        </authorList>
    </citation>
    <scope>NUCLEOTIDE SEQUENCE</scope>
    <source>
        <strain>CRL 75-36-700-3</strain>
    </source>
</reference>
<evidence type="ECO:0000256" key="1">
    <source>
        <dbReference type="SAM" id="MobiDB-lite"/>
    </source>
</evidence>
<dbReference type="InterPro" id="IPR017937">
    <property type="entry name" value="Thioredoxin_CS"/>
</dbReference>
<gene>
    <name evidence="2" type="ORF">PGTG_03083</name>
</gene>
<dbReference type="InterPro" id="IPR036249">
    <property type="entry name" value="Thioredoxin-like_sf"/>
</dbReference>
<sequence>MKDFWTKVQEQDSDFLDGHPWAKVNIKIMRMKTRIQGGGIPASGCGSGCRWHQEVSQAPRITITRQLSNHPHLNLNLIPAKLASNRCSFWAEHCFQNVISKHLDQSPQPKFVKFWASTCTHCHSMVAVILMTNQTTPSGKDPEGQNKVNPNPPQDLMGHKSLAGRPNPPSS</sequence>
<dbReference type="PROSITE" id="PS00194">
    <property type="entry name" value="THIOREDOXIN_1"/>
    <property type="match status" value="1"/>
</dbReference>
<reference evidence="3" key="2">
    <citation type="journal article" date="2011" name="Proc. Natl. Acad. Sci. U.S.A.">
        <title>Obligate biotrophy features unraveled by the genomic analysis of rust fungi.</title>
        <authorList>
            <person name="Duplessis S."/>
            <person name="Cuomo C.A."/>
            <person name="Lin Y.-C."/>
            <person name="Aerts A."/>
            <person name="Tisserant E."/>
            <person name="Veneault-Fourrey C."/>
            <person name="Joly D.L."/>
            <person name="Hacquard S."/>
            <person name="Amselem J."/>
            <person name="Cantarel B.L."/>
            <person name="Chiu R."/>
            <person name="Coutinho P.M."/>
            <person name="Feau N."/>
            <person name="Field M."/>
            <person name="Frey P."/>
            <person name="Gelhaye E."/>
            <person name="Goldberg J."/>
            <person name="Grabherr M.G."/>
            <person name="Kodira C.D."/>
            <person name="Kohler A."/>
            <person name="Kuees U."/>
            <person name="Lindquist E.A."/>
            <person name="Lucas S.M."/>
            <person name="Mago R."/>
            <person name="Mauceli E."/>
            <person name="Morin E."/>
            <person name="Murat C."/>
            <person name="Pangilinan J.L."/>
            <person name="Park R."/>
            <person name="Pearson M."/>
            <person name="Quesneville H."/>
            <person name="Rouhier N."/>
            <person name="Sakthikumar S."/>
            <person name="Salamov A.A."/>
            <person name="Schmutz J."/>
            <person name="Selles B."/>
            <person name="Shapiro H."/>
            <person name="Tanguay P."/>
            <person name="Tuskan G.A."/>
            <person name="Henrissat B."/>
            <person name="Van de Peer Y."/>
            <person name="Rouze P."/>
            <person name="Ellis J.G."/>
            <person name="Dodds P.N."/>
            <person name="Schein J.E."/>
            <person name="Zhong S."/>
            <person name="Hamelin R.C."/>
            <person name="Grigoriev I.V."/>
            <person name="Szabo L.J."/>
            <person name="Martin F."/>
        </authorList>
    </citation>
    <scope>NUCLEOTIDE SEQUENCE [LARGE SCALE GENOMIC DNA]</scope>
    <source>
        <strain evidence="3">CRL 75-36-700-3 / race SCCL</strain>
    </source>
</reference>
<dbReference type="KEGG" id="pgr:PGTG_03083"/>
<dbReference type="GeneID" id="10537338"/>
<dbReference type="AlphaFoldDB" id="E3JYK2"/>
<evidence type="ECO:0000313" key="2">
    <source>
        <dbReference type="EMBL" id="EFP77127.1"/>
    </source>
</evidence>
<dbReference type="HOGENOM" id="CLU_1563653_0_0_1"/>
<evidence type="ECO:0000313" key="3">
    <source>
        <dbReference type="Proteomes" id="UP000008783"/>
    </source>
</evidence>
<proteinExistence type="predicted"/>
<name>E3JYK2_PUCGT</name>
<dbReference type="SUPFAM" id="SSF52833">
    <property type="entry name" value="Thioredoxin-like"/>
    <property type="match status" value="1"/>
</dbReference>
<dbReference type="RefSeq" id="XP_003321546.1">
    <property type="nucleotide sequence ID" value="XM_003321498.1"/>
</dbReference>
<dbReference type="Proteomes" id="UP000008783">
    <property type="component" value="Unassembled WGS sequence"/>
</dbReference>